<keyword evidence="1" id="KW-0472">Membrane</keyword>
<protein>
    <submittedName>
        <fullName evidence="3">Uncharacterized protein</fullName>
    </submittedName>
</protein>
<organism evidence="3 4">
    <name type="scientific">Mycena maculata</name>
    <dbReference type="NCBI Taxonomy" id="230809"/>
    <lineage>
        <taxon>Eukaryota</taxon>
        <taxon>Fungi</taxon>
        <taxon>Dikarya</taxon>
        <taxon>Basidiomycota</taxon>
        <taxon>Agaricomycotina</taxon>
        <taxon>Agaricomycetes</taxon>
        <taxon>Agaricomycetidae</taxon>
        <taxon>Agaricales</taxon>
        <taxon>Marasmiineae</taxon>
        <taxon>Mycenaceae</taxon>
        <taxon>Mycena</taxon>
    </lineage>
</organism>
<evidence type="ECO:0000313" key="4">
    <source>
        <dbReference type="Proteomes" id="UP001215280"/>
    </source>
</evidence>
<sequence>MKFSILPLAVASAGLLASASPMRVVIVSSGVQNTDAPVAHMEKPIFRVRPAAEATDGGVKQHTPCTGGRWRQKATSFSNAFKIALGFSVSDKKEVHVHHANHGWKHVQPLPFIGTPNANGVEAIEGEMQGGEKLRIMPMSAHPHLHGIHHHSKSGKHSFLMRVHFALMSLGPWEGRAVAFVLGCGIGVLLRMIWVMAVISYRVVRGQRPASEEEHEYTVVDLDAEEIFVAPPQYTYPVEKTEVVAVESN</sequence>
<comment type="caution">
    <text evidence="3">The sequence shown here is derived from an EMBL/GenBank/DDBJ whole genome shotgun (WGS) entry which is preliminary data.</text>
</comment>
<dbReference type="Proteomes" id="UP001215280">
    <property type="component" value="Unassembled WGS sequence"/>
</dbReference>
<evidence type="ECO:0000313" key="3">
    <source>
        <dbReference type="EMBL" id="KAJ7765074.1"/>
    </source>
</evidence>
<accession>A0AAD7NL75</accession>
<feature type="transmembrane region" description="Helical" evidence="1">
    <location>
        <begin position="177"/>
        <end position="199"/>
    </location>
</feature>
<name>A0AAD7NL75_9AGAR</name>
<keyword evidence="1" id="KW-1133">Transmembrane helix</keyword>
<feature type="signal peptide" evidence="2">
    <location>
        <begin position="1"/>
        <end position="19"/>
    </location>
</feature>
<keyword evidence="2" id="KW-0732">Signal</keyword>
<feature type="chain" id="PRO_5042130839" evidence="2">
    <location>
        <begin position="20"/>
        <end position="249"/>
    </location>
</feature>
<gene>
    <name evidence="3" type="ORF">DFH07DRAFT_1059008</name>
</gene>
<keyword evidence="1" id="KW-0812">Transmembrane</keyword>
<reference evidence="3" key="1">
    <citation type="submission" date="2023-03" db="EMBL/GenBank/DDBJ databases">
        <title>Massive genome expansion in bonnet fungi (Mycena s.s.) driven by repeated elements and novel gene families across ecological guilds.</title>
        <authorList>
            <consortium name="Lawrence Berkeley National Laboratory"/>
            <person name="Harder C.B."/>
            <person name="Miyauchi S."/>
            <person name="Viragh M."/>
            <person name="Kuo A."/>
            <person name="Thoen E."/>
            <person name="Andreopoulos B."/>
            <person name="Lu D."/>
            <person name="Skrede I."/>
            <person name="Drula E."/>
            <person name="Henrissat B."/>
            <person name="Morin E."/>
            <person name="Kohler A."/>
            <person name="Barry K."/>
            <person name="LaButti K."/>
            <person name="Morin E."/>
            <person name="Salamov A."/>
            <person name="Lipzen A."/>
            <person name="Mereny Z."/>
            <person name="Hegedus B."/>
            <person name="Baldrian P."/>
            <person name="Stursova M."/>
            <person name="Weitz H."/>
            <person name="Taylor A."/>
            <person name="Grigoriev I.V."/>
            <person name="Nagy L.G."/>
            <person name="Martin F."/>
            <person name="Kauserud H."/>
        </authorList>
    </citation>
    <scope>NUCLEOTIDE SEQUENCE</scope>
    <source>
        <strain evidence="3">CBHHK188m</strain>
    </source>
</reference>
<dbReference type="EMBL" id="JARJLG010000036">
    <property type="protein sequence ID" value="KAJ7765074.1"/>
    <property type="molecule type" value="Genomic_DNA"/>
</dbReference>
<keyword evidence="4" id="KW-1185">Reference proteome</keyword>
<evidence type="ECO:0000256" key="1">
    <source>
        <dbReference type="SAM" id="Phobius"/>
    </source>
</evidence>
<evidence type="ECO:0000256" key="2">
    <source>
        <dbReference type="SAM" id="SignalP"/>
    </source>
</evidence>
<proteinExistence type="predicted"/>
<dbReference type="AlphaFoldDB" id="A0AAD7NL75"/>